<evidence type="ECO:0000256" key="5">
    <source>
        <dbReference type="ARBA" id="ARBA00022840"/>
    </source>
</evidence>
<dbReference type="InterPro" id="IPR003593">
    <property type="entry name" value="AAA+_ATPase"/>
</dbReference>
<evidence type="ECO:0000256" key="7">
    <source>
        <dbReference type="ARBA" id="ARBA00023136"/>
    </source>
</evidence>
<dbReference type="PANTHER" id="PTHR24223">
    <property type="entry name" value="ATP-BINDING CASSETTE SUB-FAMILY C"/>
    <property type="match status" value="1"/>
</dbReference>
<evidence type="ECO:0000256" key="9">
    <source>
        <dbReference type="SAM" id="Phobius"/>
    </source>
</evidence>
<feature type="transmembrane region" description="Helical" evidence="9">
    <location>
        <begin position="345"/>
        <end position="370"/>
    </location>
</feature>
<dbReference type="SMART" id="SM00382">
    <property type="entry name" value="AAA"/>
    <property type="match status" value="2"/>
</dbReference>
<evidence type="ECO:0000256" key="6">
    <source>
        <dbReference type="ARBA" id="ARBA00022989"/>
    </source>
</evidence>
<evidence type="ECO:0000313" key="13">
    <source>
        <dbReference type="Proteomes" id="UP001281761"/>
    </source>
</evidence>
<feature type="transmembrane region" description="Helical" evidence="9">
    <location>
        <begin position="1144"/>
        <end position="1167"/>
    </location>
</feature>
<feature type="compositionally biased region" description="Basic and acidic residues" evidence="8">
    <location>
        <begin position="546"/>
        <end position="569"/>
    </location>
</feature>
<keyword evidence="6 9" id="KW-1133">Transmembrane helix</keyword>
<keyword evidence="5" id="KW-0067">ATP-binding</keyword>
<keyword evidence="3 9" id="KW-0812">Transmembrane</keyword>
<feature type="transmembrane region" description="Helical" evidence="9">
    <location>
        <begin position="1060"/>
        <end position="1078"/>
    </location>
</feature>
<dbReference type="SUPFAM" id="SSF90123">
    <property type="entry name" value="ABC transporter transmembrane region"/>
    <property type="match status" value="2"/>
</dbReference>
<dbReference type="Pfam" id="PF00005">
    <property type="entry name" value="ABC_tran"/>
    <property type="match status" value="2"/>
</dbReference>
<comment type="caution">
    <text evidence="12">The sequence shown here is derived from an EMBL/GenBank/DDBJ whole genome shotgun (WGS) entry which is preliminary data.</text>
</comment>
<gene>
    <name evidence="12" type="ORF">BLNAU_23287</name>
</gene>
<keyword evidence="4" id="KW-0547">Nucleotide-binding</keyword>
<feature type="domain" description="ABC transmembrane type-1" evidence="11">
    <location>
        <begin position="920"/>
        <end position="1188"/>
    </location>
</feature>
<accession>A0ABQ9WQP5</accession>
<feature type="domain" description="ABC transporter" evidence="10">
    <location>
        <begin position="641"/>
        <end position="861"/>
    </location>
</feature>
<dbReference type="InterPro" id="IPR027417">
    <property type="entry name" value="P-loop_NTPase"/>
</dbReference>
<feature type="compositionally biased region" description="Polar residues" evidence="8">
    <location>
        <begin position="51"/>
        <end position="67"/>
    </location>
</feature>
<dbReference type="InterPro" id="IPR044726">
    <property type="entry name" value="ABCC_6TM_D2"/>
</dbReference>
<organism evidence="12 13">
    <name type="scientific">Blattamonas nauphoetae</name>
    <dbReference type="NCBI Taxonomy" id="2049346"/>
    <lineage>
        <taxon>Eukaryota</taxon>
        <taxon>Metamonada</taxon>
        <taxon>Preaxostyla</taxon>
        <taxon>Oxymonadida</taxon>
        <taxon>Blattamonas</taxon>
    </lineage>
</organism>
<dbReference type="Proteomes" id="UP001281761">
    <property type="component" value="Unassembled WGS sequence"/>
</dbReference>
<dbReference type="CDD" id="cd03250">
    <property type="entry name" value="ABCC_MRP_domain1"/>
    <property type="match status" value="1"/>
</dbReference>
<dbReference type="InterPro" id="IPR003439">
    <property type="entry name" value="ABC_transporter-like_ATP-bd"/>
</dbReference>
<evidence type="ECO:0000256" key="2">
    <source>
        <dbReference type="ARBA" id="ARBA00022448"/>
    </source>
</evidence>
<dbReference type="Gene3D" id="3.40.50.300">
    <property type="entry name" value="P-loop containing nucleotide triphosphate hydrolases"/>
    <property type="match status" value="2"/>
</dbReference>
<dbReference type="CDD" id="cd03244">
    <property type="entry name" value="ABCC_MRP_domain2"/>
    <property type="match status" value="1"/>
</dbReference>
<feature type="transmembrane region" description="Helical" evidence="9">
    <location>
        <begin position="319"/>
        <end position="339"/>
    </location>
</feature>
<dbReference type="PROSITE" id="PS50893">
    <property type="entry name" value="ABC_TRANSPORTER_2"/>
    <property type="match status" value="2"/>
</dbReference>
<feature type="domain" description="ABC transporter" evidence="10">
    <location>
        <begin position="1235"/>
        <end position="1494"/>
    </location>
</feature>
<dbReference type="CDD" id="cd18580">
    <property type="entry name" value="ABC_6TM_ABCC_D2"/>
    <property type="match status" value="1"/>
</dbReference>
<evidence type="ECO:0000256" key="8">
    <source>
        <dbReference type="SAM" id="MobiDB-lite"/>
    </source>
</evidence>
<dbReference type="PROSITE" id="PS50929">
    <property type="entry name" value="ABC_TM1F"/>
    <property type="match status" value="2"/>
</dbReference>
<feature type="compositionally biased region" description="Polar residues" evidence="8">
    <location>
        <begin position="570"/>
        <end position="581"/>
    </location>
</feature>
<evidence type="ECO:0000256" key="4">
    <source>
        <dbReference type="ARBA" id="ARBA00022741"/>
    </source>
</evidence>
<keyword evidence="13" id="KW-1185">Reference proteome</keyword>
<feature type="compositionally biased region" description="Low complexity" evidence="8">
    <location>
        <begin position="634"/>
        <end position="649"/>
    </location>
</feature>
<feature type="compositionally biased region" description="Polar residues" evidence="8">
    <location>
        <begin position="1"/>
        <end position="22"/>
    </location>
</feature>
<dbReference type="CDD" id="cd18579">
    <property type="entry name" value="ABC_6TM_ABCC_D1"/>
    <property type="match status" value="1"/>
</dbReference>
<protein>
    <submittedName>
        <fullName evidence="12">Multidrug resistance-associated protein</fullName>
    </submittedName>
</protein>
<feature type="transmembrane region" description="Helical" evidence="9">
    <location>
        <begin position="242"/>
        <end position="262"/>
    </location>
</feature>
<evidence type="ECO:0000256" key="3">
    <source>
        <dbReference type="ARBA" id="ARBA00022692"/>
    </source>
</evidence>
<dbReference type="InterPro" id="IPR050173">
    <property type="entry name" value="ABC_transporter_C-like"/>
</dbReference>
<dbReference type="Pfam" id="PF00664">
    <property type="entry name" value="ABC_membrane"/>
    <property type="match status" value="2"/>
</dbReference>
<feature type="transmembrane region" description="Helical" evidence="9">
    <location>
        <begin position="1173"/>
        <end position="1191"/>
    </location>
</feature>
<keyword evidence="2" id="KW-0813">Transport</keyword>
<sequence>MSEEASVQPSIEPTESNPVNSSNDEKPVKEEEMIFQPAAQRANEKNEETTEAPSSPTVHQTASPSQMTTPAPKAPTNPPEDSSNTRKLTEFERKPNLEEQHFWFANLFMCFVFPLVCKCSPLMDEDMPQCMSKNRAKPATSKFLAKFRPLFITYDPIRQEYDQRKAINPDSKEKPPKIPSLMKILLTTQASYQVALGLIFLYIYTGISVMQPFLSKGVLTAIARKDVIEQNKLPVDPEPFPFVYAILLILAPSGSALCDTLANRMIFHFSARMRSSLVGALYDKVFRIKNMASAGSADSGRILSLVSADSRIIAEMMPLFLMIFVLPVYIVVPLIFLIIDFQWIVLVALGASFVILIPNFFIISGAIGYIKEYMAHNDLRNKITNETFQGIRVVKYSGLEEVFKATINKPRFLQIASIQKMILLFQFMAAVMRTSSVIVNMSTFSVYCAVKSDDPIVFATVVMPNMGYLQMITQPTTMMPMFLQAGAMMNVNLRRLQQYLFLPEMEEVASGEDSKPSDPENALEISGGEFKWGAAPAIPMTGAETEQLKKEAEKRKKEARQAAAKRERNTTVPSDQANAEMTQVPPANPEPTSTPSELGASEYPRSDSNDTLFKQAQDASSTEGNDDASSNQTPLSNSPSPSRSSTAMSGKDGPALSDVNISIPKGSLTMIVGPVGCGKSSLGSAIVGDIEKISGTIRIDGKITYCPQTPWINNNTVRGNIVFNAEFEEEKYWNTVHVCALEPDFKIFAAGDETAIGEKGVNMSGGQKARIQLARAVYSDKDIIILDDPLSAVDAHVGRFLMDECICGVLKGKTVILMTNQLQFLDRADKVIVLETGRIIGQGTYGELKGQGINFDEFIIKSEGKKDGKQAKKKDVEVKEEEKTDEEFAKQIMTEEEQETGAISPRSYYLYFKTLMPTVLIIPFILYLAIGESVSPASQWWLGKIGSTTEYMNIDFWWKIGIYGFFGIGTFVLLFARSFMTAAMVGRSARINHQVLMDRVMDCPSSFFDTTPMGRILNRFTGDIPQVDQFLANNLIQVLTMWVGLVGQIVVIVIDTAWFLAIGIPILVLYILVLMLYARVSRNLQRLESISRSPVLSHFSETITGAGLTTIRSYGREEEWKEKFNELNDEWTTRFVLFREGQKWASLYASFISSALYTGVMIIGWFFMDAARLSVAIMSSMIFTMLGINLIQQNVELESKMTSFDRIKFYSSKLPQEAQGSEVEVPESWPPVGDVTFDAVKFKYRPGLPFVLKGVNFEIKGGEKIGVCGRTGAGKSSLLFVLFRLVELDPKLAPRMIDMKTGFPVDADPNDEPNSGRILIDGVDISKVNIHRVRRSVAIIPQDPTLFTGTVRYNMDIAGKASDDRIWEVLEMIEMRDVVASLPFGLDSQVAEGGSNFSAGQRQLLCFGRAILNNCRVVVMDEATANVDVETDAKIQRTIREQFKEQTVIVVAHRLNTIMDSTRILLMDQGYLSEFDTPENLKANPDSAFNALIQSLNN</sequence>
<feature type="compositionally biased region" description="Polar residues" evidence="8">
    <location>
        <begin position="609"/>
        <end position="633"/>
    </location>
</feature>
<feature type="domain" description="ABC transmembrane type-1" evidence="11">
    <location>
        <begin position="195"/>
        <end position="488"/>
    </location>
</feature>
<dbReference type="PROSITE" id="PS00211">
    <property type="entry name" value="ABC_TRANSPORTER_1"/>
    <property type="match status" value="2"/>
</dbReference>
<dbReference type="EMBL" id="JARBJD010000461">
    <property type="protein sequence ID" value="KAK2941804.1"/>
    <property type="molecule type" value="Genomic_DNA"/>
</dbReference>
<feature type="region of interest" description="Disordered" evidence="8">
    <location>
        <begin position="1"/>
        <end position="87"/>
    </location>
</feature>
<dbReference type="InterPro" id="IPR017871">
    <property type="entry name" value="ABC_transporter-like_CS"/>
</dbReference>
<dbReference type="Gene3D" id="1.20.1560.10">
    <property type="entry name" value="ABC transporter type 1, transmembrane domain"/>
    <property type="match status" value="2"/>
</dbReference>
<feature type="transmembrane region" description="Helical" evidence="9">
    <location>
        <begin position="1035"/>
        <end position="1054"/>
    </location>
</feature>
<feature type="transmembrane region" description="Helical" evidence="9">
    <location>
        <begin position="908"/>
        <end position="930"/>
    </location>
</feature>
<comment type="subcellular location">
    <subcellularLocation>
        <location evidence="1">Membrane</location>
        <topology evidence="1">Multi-pass membrane protein</topology>
    </subcellularLocation>
</comment>
<evidence type="ECO:0000259" key="11">
    <source>
        <dbReference type="PROSITE" id="PS50929"/>
    </source>
</evidence>
<proteinExistence type="predicted"/>
<feature type="region of interest" description="Disordered" evidence="8">
    <location>
        <begin position="546"/>
        <end position="658"/>
    </location>
</feature>
<reference evidence="12 13" key="1">
    <citation type="journal article" date="2022" name="bioRxiv">
        <title>Genomics of Preaxostyla Flagellates Illuminates Evolutionary Transitions and the Path Towards Mitochondrial Loss.</title>
        <authorList>
            <person name="Novak L.V.F."/>
            <person name="Treitli S.C."/>
            <person name="Pyrih J."/>
            <person name="Halakuc P."/>
            <person name="Pipaliya S.V."/>
            <person name="Vacek V."/>
            <person name="Brzon O."/>
            <person name="Soukal P."/>
            <person name="Eme L."/>
            <person name="Dacks J.B."/>
            <person name="Karnkowska A."/>
            <person name="Elias M."/>
            <person name="Hampl V."/>
        </authorList>
    </citation>
    <scope>NUCLEOTIDE SEQUENCE [LARGE SCALE GENOMIC DNA]</scope>
    <source>
        <strain evidence="12">NAU3</strain>
        <tissue evidence="12">Gut</tissue>
    </source>
</reference>
<keyword evidence="7 9" id="KW-0472">Membrane</keyword>
<dbReference type="InterPro" id="IPR044746">
    <property type="entry name" value="ABCC_6TM_D1"/>
</dbReference>
<dbReference type="InterPro" id="IPR036640">
    <property type="entry name" value="ABC1_TM_sf"/>
</dbReference>
<dbReference type="InterPro" id="IPR011527">
    <property type="entry name" value="ABC1_TM_dom"/>
</dbReference>
<feature type="transmembrane region" description="Helical" evidence="9">
    <location>
        <begin position="956"/>
        <end position="976"/>
    </location>
</feature>
<dbReference type="SUPFAM" id="SSF52540">
    <property type="entry name" value="P-loop containing nucleoside triphosphate hydrolases"/>
    <property type="match status" value="2"/>
</dbReference>
<feature type="compositionally biased region" description="Basic and acidic residues" evidence="8">
    <location>
        <begin position="23"/>
        <end position="32"/>
    </location>
</feature>
<evidence type="ECO:0000313" key="12">
    <source>
        <dbReference type="EMBL" id="KAK2941804.1"/>
    </source>
</evidence>
<feature type="transmembrane region" description="Helical" evidence="9">
    <location>
        <begin position="184"/>
        <end position="204"/>
    </location>
</feature>
<name>A0ABQ9WQP5_9EUKA</name>
<evidence type="ECO:0000256" key="1">
    <source>
        <dbReference type="ARBA" id="ARBA00004141"/>
    </source>
</evidence>
<evidence type="ECO:0000259" key="10">
    <source>
        <dbReference type="PROSITE" id="PS50893"/>
    </source>
</evidence>